<feature type="domain" description="WW" evidence="5">
    <location>
        <begin position="800"/>
        <end position="827"/>
    </location>
</feature>
<dbReference type="Pfam" id="PF00169">
    <property type="entry name" value="PH"/>
    <property type="match status" value="1"/>
</dbReference>
<dbReference type="CDD" id="cd00201">
    <property type="entry name" value="WW"/>
    <property type="match status" value="1"/>
</dbReference>
<proteinExistence type="predicted"/>
<dbReference type="EMBL" id="GL882879">
    <property type="protein sequence ID" value="EGF83127.1"/>
    <property type="molecule type" value="Genomic_DNA"/>
</dbReference>
<name>F4NTR2_BATDJ</name>
<dbReference type="PROSITE" id="PS50010">
    <property type="entry name" value="DH_2"/>
    <property type="match status" value="1"/>
</dbReference>
<dbReference type="InterPro" id="IPR035899">
    <property type="entry name" value="DBL_dom_sf"/>
</dbReference>
<dbReference type="InterPro" id="IPR036020">
    <property type="entry name" value="WW_dom_sf"/>
</dbReference>
<dbReference type="Pfam" id="PF00621">
    <property type="entry name" value="RhoGEF"/>
    <property type="match status" value="1"/>
</dbReference>
<evidence type="ECO:0000313" key="6">
    <source>
        <dbReference type="EMBL" id="EGF83127.1"/>
    </source>
</evidence>
<organism evidence="6 7">
    <name type="scientific">Batrachochytrium dendrobatidis (strain JAM81 / FGSC 10211)</name>
    <name type="common">Frog chytrid fungus</name>
    <dbReference type="NCBI Taxonomy" id="684364"/>
    <lineage>
        <taxon>Eukaryota</taxon>
        <taxon>Fungi</taxon>
        <taxon>Fungi incertae sedis</taxon>
        <taxon>Chytridiomycota</taxon>
        <taxon>Chytridiomycota incertae sedis</taxon>
        <taxon>Chytridiomycetes</taxon>
        <taxon>Rhizophydiales</taxon>
        <taxon>Rhizophydiales incertae sedis</taxon>
        <taxon>Batrachochytrium</taxon>
    </lineage>
</organism>
<dbReference type="Gene3D" id="1.20.900.10">
    <property type="entry name" value="Dbl homology (DH) domain"/>
    <property type="match status" value="1"/>
</dbReference>
<dbReference type="InterPro" id="IPR001849">
    <property type="entry name" value="PH_domain"/>
</dbReference>
<comment type="subcellular location">
    <subcellularLocation>
        <location evidence="1">Cytoplasm</location>
    </subcellularLocation>
</comment>
<reference evidence="6 7" key="1">
    <citation type="submission" date="2009-12" db="EMBL/GenBank/DDBJ databases">
        <title>The draft genome of Batrachochytrium dendrobatidis.</title>
        <authorList>
            <consortium name="US DOE Joint Genome Institute (JGI-PGF)"/>
            <person name="Kuo A."/>
            <person name="Salamov A."/>
            <person name="Schmutz J."/>
            <person name="Lucas S."/>
            <person name="Pitluck S."/>
            <person name="Rosenblum E."/>
            <person name="Stajich J."/>
            <person name="Eisen M."/>
            <person name="Grigoriev I.V."/>
        </authorList>
    </citation>
    <scope>NUCLEOTIDE SEQUENCE [LARGE SCALE GENOMIC DNA]</scope>
    <source>
        <strain evidence="7">JAM81 / FGSC 10211</strain>
    </source>
</reference>
<dbReference type="PROSITE" id="PS50003">
    <property type="entry name" value="PH_DOMAIN"/>
    <property type="match status" value="1"/>
</dbReference>
<dbReference type="InterPro" id="IPR001202">
    <property type="entry name" value="WW_dom"/>
</dbReference>
<dbReference type="PROSITE" id="PS01159">
    <property type="entry name" value="WW_DOMAIN_1"/>
    <property type="match status" value="1"/>
</dbReference>
<dbReference type="PANTHER" id="PTHR46006">
    <property type="entry name" value="RHO GUANINE NUCLEOTIDE EXCHANGE FACTOR AT 64C, ISOFORM A"/>
    <property type="match status" value="1"/>
</dbReference>
<dbReference type="Proteomes" id="UP000007241">
    <property type="component" value="Unassembled WGS sequence"/>
</dbReference>
<evidence type="ECO:0000259" key="5">
    <source>
        <dbReference type="PROSITE" id="PS50020"/>
    </source>
</evidence>
<dbReference type="GO" id="GO:0005085">
    <property type="term" value="F:guanyl-nucleotide exchange factor activity"/>
    <property type="evidence" value="ECO:0007669"/>
    <property type="project" value="InterPro"/>
</dbReference>
<accession>F4NTR2</accession>
<dbReference type="SUPFAM" id="SSF51045">
    <property type="entry name" value="WW domain"/>
    <property type="match status" value="1"/>
</dbReference>
<feature type="domain" description="PH" evidence="3">
    <location>
        <begin position="547"/>
        <end position="650"/>
    </location>
</feature>
<dbReference type="SMART" id="SM00456">
    <property type="entry name" value="WW"/>
    <property type="match status" value="2"/>
</dbReference>
<dbReference type="STRING" id="684364.F4NTR2"/>
<dbReference type="GO" id="GO:0005737">
    <property type="term" value="C:cytoplasm"/>
    <property type="evidence" value="ECO:0007669"/>
    <property type="project" value="UniProtKB-SubCell"/>
</dbReference>
<dbReference type="Gene3D" id="2.20.70.10">
    <property type="match status" value="1"/>
</dbReference>
<dbReference type="SUPFAM" id="SSF48065">
    <property type="entry name" value="DBL homology domain (DH-domain)"/>
    <property type="match status" value="2"/>
</dbReference>
<feature type="domain" description="DH" evidence="4">
    <location>
        <begin position="305"/>
        <end position="518"/>
    </location>
</feature>
<dbReference type="SMART" id="SM00233">
    <property type="entry name" value="PH"/>
    <property type="match status" value="1"/>
</dbReference>
<dbReference type="AlphaFoldDB" id="F4NTR2"/>
<dbReference type="RefSeq" id="XP_006675990.1">
    <property type="nucleotide sequence ID" value="XM_006675927.1"/>
</dbReference>
<keyword evidence="7" id="KW-1185">Reference proteome</keyword>
<evidence type="ECO:0000259" key="4">
    <source>
        <dbReference type="PROSITE" id="PS50010"/>
    </source>
</evidence>
<gene>
    <name evidence="6" type="ORF">BATDEDRAFT_85767</name>
</gene>
<keyword evidence="2" id="KW-0963">Cytoplasm</keyword>
<evidence type="ECO:0000256" key="1">
    <source>
        <dbReference type="ARBA" id="ARBA00004496"/>
    </source>
</evidence>
<dbReference type="InParanoid" id="F4NTR2"/>
<dbReference type="Gene3D" id="2.30.29.30">
    <property type="entry name" value="Pleckstrin-homology domain (PH domain)/Phosphotyrosine-binding domain (PTB)"/>
    <property type="match status" value="1"/>
</dbReference>
<dbReference type="PROSITE" id="PS50020">
    <property type="entry name" value="WW_DOMAIN_2"/>
    <property type="match status" value="1"/>
</dbReference>
<dbReference type="InterPro" id="IPR000219">
    <property type="entry name" value="DH_dom"/>
</dbReference>
<dbReference type="InterPro" id="IPR051480">
    <property type="entry name" value="Endocytic_GEF_Adapter"/>
</dbReference>
<protein>
    <submittedName>
        <fullName evidence="6">Uncharacterized protein</fullName>
    </submittedName>
</protein>
<evidence type="ECO:0000313" key="7">
    <source>
        <dbReference type="Proteomes" id="UP000007241"/>
    </source>
</evidence>
<dbReference type="HOGENOM" id="CLU_338879_0_0_1"/>
<dbReference type="OrthoDB" id="1716625at2759"/>
<dbReference type="GeneID" id="18242198"/>
<dbReference type="GO" id="GO:0035025">
    <property type="term" value="P:positive regulation of Rho protein signal transduction"/>
    <property type="evidence" value="ECO:0000318"/>
    <property type="project" value="GO_Central"/>
</dbReference>
<dbReference type="SMART" id="SM00325">
    <property type="entry name" value="RhoGEF"/>
    <property type="match status" value="1"/>
</dbReference>
<evidence type="ECO:0000256" key="2">
    <source>
        <dbReference type="ARBA" id="ARBA00022490"/>
    </source>
</evidence>
<dbReference type="SUPFAM" id="SSF50729">
    <property type="entry name" value="PH domain-like"/>
    <property type="match status" value="1"/>
</dbReference>
<evidence type="ECO:0000259" key="3">
    <source>
        <dbReference type="PROSITE" id="PS50003"/>
    </source>
</evidence>
<sequence length="839" mass="93117">MAAISEDIANSSIPPPTQALIDKADLETGSVFAIDPVQPRILPQYIPLSKHNSSNTQEIFIDSILKQDIQNSTGETPSNFIVSTPSLSSNTLPSQGSAATNTQDPFADLSTYITELIEKTSSTESTLSNVAVNGLEGTTKLSYAIQEILIQSGQTKEKLNISTKAQFIRLEKQLVDINQCCQLLKTHLHDLNATRIDILGRLVTPSTMDRIANMKSTVKVILPHQRHEQSGGHSNHGSIAPQTRASVAVTSLDSQESDAFLDMGIFPKTGLAAANHVSMAPVAPKMFAKLPKEVTDANLPKPELMRLSALYELIETEADYCRDLMTMINFHRAQLRESKIVSEQDSTALFSNIDQLLLANQGLLAKLKARRDLNPIVQEIGILQMYQCYALKVYSIYAANYPAAMKLAYSLQGRPEVKEMMQKWMNNPEVRGLSLESFLVNTTQQILQYAANMIYTNSMVVYGNVYRSNQYKEFASMYPLLLRELEKHTERAGNTVDQANLRAAAEKIEAVVTLVNEATRTAEEKQRILNLESNIESPIPLGFADKKHIKDGPLLRLAGGKTKERYVLLFTDMLLICKSQKSPGKYELESGYSLAELLPRQEFKDTVKSRGINIVTLSVITSDDKDTIVFASSNDEDRLKWIDAFTVAFKDITEEHRSAVRSTMNSNMLKQPSFNESGGLTFRATAKKGKGNIGRTIAIGAGSSMLRKAVVLSEPEIVEVGGEIYKRAFAATGHIYYFSTQTHKSIWKLPDGYTIVENCAVTSANGTEPHNPDLDGNQMAFDIEEEEGMILNLVEGYPMWRCVDRGDGMPYFFNINTQETRWEHPKVLIAEGENTNALA</sequence>
<dbReference type="InterPro" id="IPR011993">
    <property type="entry name" value="PH-like_dom_sf"/>
</dbReference>
<dbReference type="PANTHER" id="PTHR46006:SF6">
    <property type="entry name" value="INTERSECTIN-2 ISOFORM X1"/>
    <property type="match status" value="1"/>
</dbReference>